<comment type="similarity">
    <text evidence="2">In the N-terminal section; belongs to the leguminous lectin family.</text>
</comment>
<dbReference type="Proteomes" id="UP000823388">
    <property type="component" value="Chromosome 4K"/>
</dbReference>
<evidence type="ECO:0000256" key="12">
    <source>
        <dbReference type="ARBA" id="ARBA00022989"/>
    </source>
</evidence>
<gene>
    <name evidence="19" type="ORF">PVAP13_4KG274800</name>
</gene>
<accession>A0A8T0TQH2</accession>
<feature type="domain" description="Protein kinase" evidence="18">
    <location>
        <begin position="375"/>
        <end position="643"/>
    </location>
</feature>
<evidence type="ECO:0000313" key="20">
    <source>
        <dbReference type="Proteomes" id="UP000823388"/>
    </source>
</evidence>
<evidence type="ECO:0000313" key="19">
    <source>
        <dbReference type="EMBL" id="KAG2612347.1"/>
    </source>
</evidence>
<evidence type="ECO:0000256" key="5">
    <source>
        <dbReference type="ARBA" id="ARBA00022475"/>
    </source>
</evidence>
<keyword evidence="12 17" id="KW-1133">Transmembrane helix</keyword>
<evidence type="ECO:0000256" key="7">
    <source>
        <dbReference type="ARBA" id="ARBA00022692"/>
    </source>
</evidence>
<comment type="subcellular location">
    <subcellularLocation>
        <location evidence="1">Cell membrane</location>
        <topology evidence="1">Single-pass type I membrane protein</topology>
    </subcellularLocation>
</comment>
<keyword evidence="6" id="KW-0723">Serine/threonine-protein kinase</keyword>
<keyword evidence="5" id="KW-1003">Cell membrane</keyword>
<dbReference type="Gene3D" id="3.30.200.20">
    <property type="entry name" value="Phosphorylase Kinase, domain 1"/>
    <property type="match status" value="1"/>
</dbReference>
<keyword evidence="20" id="KW-1185">Reference proteome</keyword>
<dbReference type="InterPro" id="IPR019825">
    <property type="entry name" value="Lectin_legB_Mn/Ca_BS"/>
</dbReference>
<dbReference type="InterPro" id="IPR017441">
    <property type="entry name" value="Protein_kinase_ATP_BS"/>
</dbReference>
<dbReference type="AlphaFoldDB" id="A0A8T0TQH2"/>
<dbReference type="InterPro" id="IPR011009">
    <property type="entry name" value="Kinase-like_dom_sf"/>
</dbReference>
<evidence type="ECO:0000256" key="9">
    <source>
        <dbReference type="ARBA" id="ARBA00022734"/>
    </source>
</evidence>
<dbReference type="FunFam" id="1.10.510.10:FF:000240">
    <property type="entry name" value="Lectin-domain containing receptor kinase A4.3"/>
    <property type="match status" value="1"/>
</dbReference>
<dbReference type="InterPro" id="IPR000719">
    <property type="entry name" value="Prot_kinase_dom"/>
</dbReference>
<dbReference type="PROSITE" id="PS50011">
    <property type="entry name" value="PROTEIN_KINASE_DOM"/>
    <property type="match status" value="1"/>
</dbReference>
<name>A0A8T0TQH2_PANVG</name>
<evidence type="ECO:0000256" key="10">
    <source>
        <dbReference type="ARBA" id="ARBA00022741"/>
    </source>
</evidence>
<dbReference type="Pfam" id="PF00139">
    <property type="entry name" value="Lectin_legB"/>
    <property type="match status" value="1"/>
</dbReference>
<evidence type="ECO:0000256" key="15">
    <source>
        <dbReference type="ARBA" id="ARBA00023180"/>
    </source>
</evidence>
<evidence type="ECO:0000256" key="14">
    <source>
        <dbReference type="ARBA" id="ARBA00023170"/>
    </source>
</evidence>
<dbReference type="GO" id="GO:0004674">
    <property type="term" value="F:protein serine/threonine kinase activity"/>
    <property type="evidence" value="ECO:0007669"/>
    <property type="project" value="UniProtKB-KW"/>
</dbReference>
<evidence type="ECO:0000256" key="3">
    <source>
        <dbReference type="ARBA" id="ARBA00010217"/>
    </source>
</evidence>
<dbReference type="GO" id="GO:0002229">
    <property type="term" value="P:defense response to oomycetes"/>
    <property type="evidence" value="ECO:0007669"/>
    <property type="project" value="UniProtKB-ARBA"/>
</dbReference>
<evidence type="ECO:0000259" key="18">
    <source>
        <dbReference type="PROSITE" id="PS50011"/>
    </source>
</evidence>
<evidence type="ECO:0000256" key="17">
    <source>
        <dbReference type="SAM" id="Phobius"/>
    </source>
</evidence>
<organism evidence="19 20">
    <name type="scientific">Panicum virgatum</name>
    <name type="common">Blackwell switchgrass</name>
    <dbReference type="NCBI Taxonomy" id="38727"/>
    <lineage>
        <taxon>Eukaryota</taxon>
        <taxon>Viridiplantae</taxon>
        <taxon>Streptophyta</taxon>
        <taxon>Embryophyta</taxon>
        <taxon>Tracheophyta</taxon>
        <taxon>Spermatophyta</taxon>
        <taxon>Magnoliopsida</taxon>
        <taxon>Liliopsida</taxon>
        <taxon>Poales</taxon>
        <taxon>Poaceae</taxon>
        <taxon>PACMAD clade</taxon>
        <taxon>Panicoideae</taxon>
        <taxon>Panicodae</taxon>
        <taxon>Paniceae</taxon>
        <taxon>Panicinae</taxon>
        <taxon>Panicum</taxon>
        <taxon>Panicum sect. Hiantes</taxon>
    </lineage>
</organism>
<proteinExistence type="inferred from homology"/>
<evidence type="ECO:0000256" key="16">
    <source>
        <dbReference type="PROSITE-ProRule" id="PRU10141"/>
    </source>
</evidence>
<reference evidence="19" key="1">
    <citation type="submission" date="2020-05" db="EMBL/GenBank/DDBJ databases">
        <title>WGS assembly of Panicum virgatum.</title>
        <authorList>
            <person name="Lovell J.T."/>
            <person name="Jenkins J."/>
            <person name="Shu S."/>
            <person name="Juenger T.E."/>
            <person name="Schmutz J."/>
        </authorList>
    </citation>
    <scope>NUCLEOTIDE SEQUENCE</scope>
    <source>
        <strain evidence="19">AP13</strain>
    </source>
</reference>
<keyword evidence="6" id="KW-0418">Kinase</keyword>
<dbReference type="FunFam" id="3.30.200.20:FF:000168">
    <property type="entry name" value="L-type lectin-domain containing receptor kinase IX.1"/>
    <property type="match status" value="1"/>
</dbReference>
<dbReference type="GO" id="GO:0005886">
    <property type="term" value="C:plasma membrane"/>
    <property type="evidence" value="ECO:0007669"/>
    <property type="project" value="UniProtKB-SubCell"/>
</dbReference>
<dbReference type="InterPro" id="IPR050528">
    <property type="entry name" value="L-type_Lectin-RKs"/>
</dbReference>
<keyword evidence="6" id="KW-0808">Transferase</keyword>
<keyword evidence="15" id="KW-0325">Glycoprotein</keyword>
<sequence length="659" mass="72109">MISQTCCSVNVLVHCLAAMGTLILILTLLVHPSARSVSRFDFLSSKDPFSAHLQYQKDASFHNDRIELTMNDRTKGISFSSGRVSYAHPVPLWGTTGEVASFVTNFSFAIVPTKPDDDDPAVQQALSSRGDGMAFFLGSYPSVMPPVSRGGSLGIVNDSLNNARATGGDRIVAVEFDTFLNPEHHDSSSNHIGIDINSVVSVAATTPGEDMASGATMSAEISYDSITGMLVVVLQINGTSSYRLNSSVDMRNSLPEEVAVGFCAATGGSVEVHQLLSWSFASTLNSAAPAATSSRDWLLVDAPVLLLLLCAVLGLLLWQRRSATTTTITRCCRKGKELPADSEFEGETGQGCHEYERGVAKRYGYAHLARATKNFAEEERLGRGGFGTVYRGHLSDQDLPVAVKVFSPESSAQGRKEFENEVRTISRLRHRNLVQLLGWCDSCRGLLLVYELVPEGSLDKHIYGNDRLLTWPERYNIIVGLGSALVYLHKEWGQCVVHSGLRLARVVDNGEGWQTTKAVLGTAGYIDPEFVNTRRRSPESDVYSFGVVLLEIASGRPPVVLGQEPGEAFMLLRWVWSLYGRNAILDSVDERLRVSGGDELSEHQMVRVLTVGLWCAHPDWSQRPSIREAMRVLQSREADLPVLPNQMYIAVPDSGAQDR</sequence>
<keyword evidence="14" id="KW-0675">Receptor</keyword>
<dbReference type="Pfam" id="PF00069">
    <property type="entry name" value="Pkinase"/>
    <property type="match status" value="1"/>
</dbReference>
<keyword evidence="8" id="KW-0732">Signal</keyword>
<dbReference type="PROSITE" id="PS00107">
    <property type="entry name" value="PROTEIN_KINASE_ATP"/>
    <property type="match status" value="1"/>
</dbReference>
<dbReference type="CDD" id="cd06899">
    <property type="entry name" value="lectin_legume_LecRK_Arcelin_ConA"/>
    <property type="match status" value="1"/>
</dbReference>
<comment type="similarity">
    <text evidence="3">In the C-terminal section; belongs to the protein kinase superfamily. Ser/Thr protein kinase family.</text>
</comment>
<keyword evidence="9" id="KW-0430">Lectin</keyword>
<evidence type="ECO:0000256" key="4">
    <source>
        <dbReference type="ARBA" id="ARBA00012513"/>
    </source>
</evidence>
<dbReference type="PROSITE" id="PS00307">
    <property type="entry name" value="LECTIN_LEGUME_BETA"/>
    <property type="match status" value="1"/>
</dbReference>
<comment type="caution">
    <text evidence="19">The sequence shown here is derived from an EMBL/GenBank/DDBJ whole genome shotgun (WGS) entry which is preliminary data.</text>
</comment>
<dbReference type="Gene3D" id="1.10.510.10">
    <property type="entry name" value="Transferase(Phosphotransferase) domain 1"/>
    <property type="match status" value="1"/>
</dbReference>
<keyword evidence="7 17" id="KW-0812">Transmembrane</keyword>
<evidence type="ECO:0000256" key="6">
    <source>
        <dbReference type="ARBA" id="ARBA00022527"/>
    </source>
</evidence>
<dbReference type="EC" id="2.7.11.1" evidence="4"/>
<dbReference type="GO" id="GO:0005524">
    <property type="term" value="F:ATP binding"/>
    <property type="evidence" value="ECO:0007669"/>
    <property type="project" value="UniProtKB-UniRule"/>
</dbReference>
<keyword evidence="13 17" id="KW-0472">Membrane</keyword>
<evidence type="ECO:0000256" key="1">
    <source>
        <dbReference type="ARBA" id="ARBA00004251"/>
    </source>
</evidence>
<evidence type="ECO:0000256" key="2">
    <source>
        <dbReference type="ARBA" id="ARBA00008536"/>
    </source>
</evidence>
<dbReference type="Gene3D" id="2.60.120.200">
    <property type="match status" value="1"/>
</dbReference>
<dbReference type="SUPFAM" id="SSF49899">
    <property type="entry name" value="Concanavalin A-like lectins/glucanases"/>
    <property type="match status" value="1"/>
</dbReference>
<dbReference type="GO" id="GO:0030246">
    <property type="term" value="F:carbohydrate binding"/>
    <property type="evidence" value="ECO:0007669"/>
    <property type="project" value="UniProtKB-KW"/>
</dbReference>
<protein>
    <recommendedName>
        <fullName evidence="4">non-specific serine/threonine protein kinase</fullName>
        <ecNumber evidence="4">2.7.11.1</ecNumber>
    </recommendedName>
</protein>
<feature type="binding site" evidence="16">
    <location>
        <position position="404"/>
    </location>
    <ligand>
        <name>ATP</name>
        <dbReference type="ChEBI" id="CHEBI:30616"/>
    </ligand>
</feature>
<keyword evidence="11 16" id="KW-0067">ATP-binding</keyword>
<keyword evidence="10 16" id="KW-0547">Nucleotide-binding</keyword>
<evidence type="ECO:0000256" key="8">
    <source>
        <dbReference type="ARBA" id="ARBA00022729"/>
    </source>
</evidence>
<dbReference type="SUPFAM" id="SSF56112">
    <property type="entry name" value="Protein kinase-like (PK-like)"/>
    <property type="match status" value="1"/>
</dbReference>
<dbReference type="InterPro" id="IPR001220">
    <property type="entry name" value="Legume_lectin_dom"/>
</dbReference>
<dbReference type="EMBL" id="CM029043">
    <property type="protein sequence ID" value="KAG2612347.1"/>
    <property type="molecule type" value="Genomic_DNA"/>
</dbReference>
<dbReference type="PANTHER" id="PTHR27007">
    <property type="match status" value="1"/>
</dbReference>
<evidence type="ECO:0000256" key="13">
    <source>
        <dbReference type="ARBA" id="ARBA00023136"/>
    </source>
</evidence>
<evidence type="ECO:0000256" key="11">
    <source>
        <dbReference type="ARBA" id="ARBA00022840"/>
    </source>
</evidence>
<dbReference type="InterPro" id="IPR013320">
    <property type="entry name" value="ConA-like_dom_sf"/>
</dbReference>
<feature type="transmembrane region" description="Helical" evidence="17">
    <location>
        <begin position="12"/>
        <end position="30"/>
    </location>
</feature>